<keyword evidence="3" id="KW-0274">FAD</keyword>
<comment type="similarity">
    <text evidence="1">Belongs to the GMC oxidoreductase family.</text>
</comment>
<reference evidence="6" key="1">
    <citation type="submission" date="2018-05" db="EMBL/GenBank/DDBJ databases">
        <authorList>
            <person name="Lanie J.A."/>
            <person name="Ng W.-L."/>
            <person name="Kazmierczak K.M."/>
            <person name="Andrzejewski T.M."/>
            <person name="Davidsen T.M."/>
            <person name="Wayne K.J."/>
            <person name="Tettelin H."/>
            <person name="Glass J.I."/>
            <person name="Rusch D."/>
            <person name="Podicherti R."/>
            <person name="Tsui H.-C.T."/>
            <person name="Winkler M.E."/>
        </authorList>
    </citation>
    <scope>NUCLEOTIDE SEQUENCE</scope>
</reference>
<evidence type="ECO:0000313" key="6">
    <source>
        <dbReference type="EMBL" id="SVD34690.1"/>
    </source>
</evidence>
<organism evidence="6">
    <name type="scientific">marine metagenome</name>
    <dbReference type="NCBI Taxonomy" id="408172"/>
    <lineage>
        <taxon>unclassified sequences</taxon>
        <taxon>metagenomes</taxon>
        <taxon>ecological metagenomes</taxon>
    </lineage>
</organism>
<gene>
    <name evidence="6" type="ORF">METZ01_LOCUS387544</name>
</gene>
<sequence>LSMAIWPLGVAYPDRLAMGAQAPQFGREHKEYMRDIWDVAKMTPARRDLAKLARSRVEVVRPANHRGWINEWGEQLFQGNDPAIVKPLEMAREVVYEMLKKMGAREILGMDRPVRVYHLEAFVGSCIVGTDPQRSVVNPYFESHDIDGLFICDASVVPRAASQGYAGAVATVALFGADRIVQRHFKRG</sequence>
<evidence type="ECO:0000259" key="5">
    <source>
        <dbReference type="Pfam" id="PF05199"/>
    </source>
</evidence>
<name>A0A382UKG4_9ZZZZ</name>
<dbReference type="SUPFAM" id="SSF51905">
    <property type="entry name" value="FAD/NAD(P)-binding domain"/>
    <property type="match status" value="1"/>
</dbReference>
<keyword evidence="2" id="KW-0285">Flavoprotein</keyword>
<dbReference type="InterPro" id="IPR007867">
    <property type="entry name" value="GMC_OxRtase_C"/>
</dbReference>
<dbReference type="EMBL" id="UINC01144890">
    <property type="protein sequence ID" value="SVD34690.1"/>
    <property type="molecule type" value="Genomic_DNA"/>
</dbReference>
<evidence type="ECO:0000256" key="4">
    <source>
        <dbReference type="ARBA" id="ARBA00023002"/>
    </source>
</evidence>
<evidence type="ECO:0000256" key="3">
    <source>
        <dbReference type="ARBA" id="ARBA00022827"/>
    </source>
</evidence>
<accession>A0A382UKG4</accession>
<proteinExistence type="inferred from homology"/>
<feature type="non-terminal residue" evidence="6">
    <location>
        <position position="1"/>
    </location>
</feature>
<protein>
    <recommendedName>
        <fullName evidence="5">Glucose-methanol-choline oxidoreductase C-terminal domain-containing protein</fullName>
    </recommendedName>
</protein>
<evidence type="ECO:0000256" key="1">
    <source>
        <dbReference type="ARBA" id="ARBA00010790"/>
    </source>
</evidence>
<dbReference type="Pfam" id="PF05199">
    <property type="entry name" value="GMC_oxred_C"/>
    <property type="match status" value="1"/>
</dbReference>
<dbReference type="PANTHER" id="PTHR46056:SF12">
    <property type="entry name" value="LONG-CHAIN-ALCOHOL OXIDASE"/>
    <property type="match status" value="1"/>
</dbReference>
<dbReference type="PANTHER" id="PTHR46056">
    <property type="entry name" value="LONG-CHAIN-ALCOHOL OXIDASE"/>
    <property type="match status" value="1"/>
</dbReference>
<evidence type="ECO:0000256" key="2">
    <source>
        <dbReference type="ARBA" id="ARBA00022630"/>
    </source>
</evidence>
<dbReference type="AlphaFoldDB" id="A0A382UKG4"/>
<keyword evidence="4" id="KW-0560">Oxidoreductase</keyword>
<dbReference type="Gene3D" id="3.50.50.60">
    <property type="entry name" value="FAD/NAD(P)-binding domain"/>
    <property type="match status" value="1"/>
</dbReference>
<dbReference type="GO" id="GO:0016614">
    <property type="term" value="F:oxidoreductase activity, acting on CH-OH group of donors"/>
    <property type="evidence" value="ECO:0007669"/>
    <property type="project" value="InterPro"/>
</dbReference>
<dbReference type="InterPro" id="IPR036188">
    <property type="entry name" value="FAD/NAD-bd_sf"/>
</dbReference>
<feature type="domain" description="Glucose-methanol-choline oxidoreductase C-terminal" evidence="5">
    <location>
        <begin position="122"/>
        <end position="172"/>
    </location>
</feature>